<dbReference type="EMBL" id="QJKJ01016085">
    <property type="protein sequence ID" value="RDX61532.1"/>
    <property type="molecule type" value="Genomic_DNA"/>
</dbReference>
<evidence type="ECO:0000313" key="1">
    <source>
        <dbReference type="EMBL" id="RDX61532.1"/>
    </source>
</evidence>
<dbReference type="AlphaFoldDB" id="A0A371E671"/>
<comment type="caution">
    <text evidence="1">The sequence shown here is derived from an EMBL/GenBank/DDBJ whole genome shotgun (WGS) entry which is preliminary data.</text>
</comment>
<reference evidence="1" key="1">
    <citation type="submission" date="2018-05" db="EMBL/GenBank/DDBJ databases">
        <title>Draft genome of Mucuna pruriens seed.</title>
        <authorList>
            <person name="Nnadi N.E."/>
            <person name="Vos R."/>
            <person name="Hasami M.H."/>
            <person name="Devisetty U.K."/>
            <person name="Aguiy J.C."/>
        </authorList>
    </citation>
    <scope>NUCLEOTIDE SEQUENCE [LARGE SCALE GENOMIC DNA]</scope>
    <source>
        <strain evidence="1">JCA_2017</strain>
    </source>
</reference>
<evidence type="ECO:0000313" key="2">
    <source>
        <dbReference type="Proteomes" id="UP000257109"/>
    </source>
</evidence>
<dbReference type="PANTHER" id="PTHR35046:SF9">
    <property type="entry name" value="RNA-DIRECTED DNA POLYMERASE"/>
    <property type="match status" value="1"/>
</dbReference>
<protein>
    <recommendedName>
        <fullName evidence="3">Integrase catalytic domain-containing protein</fullName>
    </recommendedName>
</protein>
<sequence>MVHFITYSKINDATHVVDMFFKEVVRLHELPRTIVSDRNCEVPRINDNVYKMDLPTAYGNVRNLIRGRILLTREGMIETQPTKTKTLFMTLEVP</sequence>
<feature type="non-terminal residue" evidence="1">
    <location>
        <position position="94"/>
    </location>
</feature>
<gene>
    <name evidence="1" type="ORF">CR513_60233</name>
</gene>
<dbReference type="PANTHER" id="PTHR35046">
    <property type="entry name" value="ZINC KNUCKLE (CCHC-TYPE) FAMILY PROTEIN"/>
    <property type="match status" value="1"/>
</dbReference>
<dbReference type="Proteomes" id="UP000257109">
    <property type="component" value="Unassembled WGS sequence"/>
</dbReference>
<accession>A0A371E671</accession>
<proteinExistence type="predicted"/>
<keyword evidence="2" id="KW-1185">Reference proteome</keyword>
<name>A0A371E671_MUCPR</name>
<organism evidence="1 2">
    <name type="scientific">Mucuna pruriens</name>
    <name type="common">Velvet bean</name>
    <name type="synonym">Dolichos pruriens</name>
    <dbReference type="NCBI Taxonomy" id="157652"/>
    <lineage>
        <taxon>Eukaryota</taxon>
        <taxon>Viridiplantae</taxon>
        <taxon>Streptophyta</taxon>
        <taxon>Embryophyta</taxon>
        <taxon>Tracheophyta</taxon>
        <taxon>Spermatophyta</taxon>
        <taxon>Magnoliopsida</taxon>
        <taxon>eudicotyledons</taxon>
        <taxon>Gunneridae</taxon>
        <taxon>Pentapetalae</taxon>
        <taxon>rosids</taxon>
        <taxon>fabids</taxon>
        <taxon>Fabales</taxon>
        <taxon>Fabaceae</taxon>
        <taxon>Papilionoideae</taxon>
        <taxon>50 kb inversion clade</taxon>
        <taxon>NPAAA clade</taxon>
        <taxon>indigoferoid/millettioid clade</taxon>
        <taxon>Phaseoleae</taxon>
        <taxon>Mucuna</taxon>
    </lineage>
</organism>
<evidence type="ECO:0008006" key="3">
    <source>
        <dbReference type="Google" id="ProtNLM"/>
    </source>
</evidence>
<dbReference type="OrthoDB" id="1935586at2759"/>